<accession>A0ABT8EJU4</accession>
<comment type="caution">
    <text evidence="3">The sequence shown here is derived from an EMBL/GenBank/DDBJ whole genome shotgun (WGS) entry which is preliminary data.</text>
</comment>
<reference evidence="3" key="1">
    <citation type="submission" date="2021-11" db="EMBL/GenBank/DDBJ databases">
        <title>Draft genome sequence of Alcaligenes endophyticus type strain CCUG 75668T.</title>
        <authorList>
            <person name="Salva-Serra F."/>
            <person name="Duran R.E."/>
            <person name="Seeger M."/>
            <person name="Moore E.R.B."/>
            <person name="Jaen-Luchoro D."/>
        </authorList>
    </citation>
    <scope>NUCLEOTIDE SEQUENCE</scope>
    <source>
        <strain evidence="3">CCUG 75668</strain>
    </source>
</reference>
<evidence type="ECO:0000313" key="3">
    <source>
        <dbReference type="EMBL" id="MDN4121537.1"/>
    </source>
</evidence>
<feature type="domain" description="Outer membrane protein assembly factor BamE" evidence="2">
    <location>
        <begin position="31"/>
        <end position="116"/>
    </location>
</feature>
<protein>
    <submittedName>
        <fullName evidence="3">Outer membrane protein assembly factor BamE</fullName>
    </submittedName>
</protein>
<keyword evidence="1" id="KW-0732">Signal</keyword>
<evidence type="ECO:0000256" key="1">
    <source>
        <dbReference type="SAM" id="SignalP"/>
    </source>
</evidence>
<gene>
    <name evidence="3" type="primary">bamE</name>
    <name evidence="3" type="ORF">LMS43_09565</name>
</gene>
<dbReference type="EMBL" id="JAJHNU010000002">
    <property type="protein sequence ID" value="MDN4121537.1"/>
    <property type="molecule type" value="Genomic_DNA"/>
</dbReference>
<dbReference type="InterPro" id="IPR007450">
    <property type="entry name" value="BamE_dom"/>
</dbReference>
<evidence type="ECO:0000313" key="4">
    <source>
        <dbReference type="Proteomes" id="UP001168613"/>
    </source>
</evidence>
<sequence>MLRKMFLTVGIFMSLTACQTLSSGGDDKYSTAALAQNLKVGVTTPQEVRAIYGKPDYASDGPSGPEYWKYYIDRNTNNLIDSALTLLPIGGASMATDNMRNDRDLHVHFENNRVSSYSIDGKPTN</sequence>
<feature type="signal peptide" evidence="1">
    <location>
        <begin position="1"/>
        <end position="19"/>
    </location>
</feature>
<keyword evidence="4" id="KW-1185">Reference proteome</keyword>
<proteinExistence type="predicted"/>
<organism evidence="3 4">
    <name type="scientific">Alcaligenes endophyticus</name>
    <dbReference type="NCBI Taxonomy" id="1929088"/>
    <lineage>
        <taxon>Bacteria</taxon>
        <taxon>Pseudomonadati</taxon>
        <taxon>Pseudomonadota</taxon>
        <taxon>Betaproteobacteria</taxon>
        <taxon>Burkholderiales</taxon>
        <taxon>Alcaligenaceae</taxon>
        <taxon>Alcaligenes</taxon>
    </lineage>
</organism>
<feature type="chain" id="PRO_5047020870" evidence="1">
    <location>
        <begin position="20"/>
        <end position="125"/>
    </location>
</feature>
<evidence type="ECO:0000259" key="2">
    <source>
        <dbReference type="Pfam" id="PF04355"/>
    </source>
</evidence>
<dbReference type="Proteomes" id="UP001168613">
    <property type="component" value="Unassembled WGS sequence"/>
</dbReference>
<dbReference type="RefSeq" id="WP_266125209.1">
    <property type="nucleotide sequence ID" value="NZ_JAJHNU010000002.1"/>
</dbReference>
<dbReference type="PROSITE" id="PS51257">
    <property type="entry name" value="PROKAR_LIPOPROTEIN"/>
    <property type="match status" value="1"/>
</dbReference>
<dbReference type="Pfam" id="PF04355">
    <property type="entry name" value="BamE"/>
    <property type="match status" value="1"/>
</dbReference>
<name>A0ABT8EJU4_9BURK</name>